<sequence>MQAPDNGGAAAGTRGPGGPPGSSRGPIGCLDALPFQQAERALRLEQQTSRDPLQQEELLVQQEVLLRKVKPQAHAAKLGALELLLQQHPQLYTYQQQLYSFPGTRQEEAVGALVLLPLRELLAFKRLRKSKCSSSSSSGSSCSRAAAELLQQSCSSCCLARLQRVCRHASHCVRISAAACCCYVLLLRAAAACCCCV</sequence>
<organism evidence="2 3">
    <name type="scientific">Eimeria tenella</name>
    <name type="common">Coccidian parasite</name>
    <dbReference type="NCBI Taxonomy" id="5802"/>
    <lineage>
        <taxon>Eukaryota</taxon>
        <taxon>Sar</taxon>
        <taxon>Alveolata</taxon>
        <taxon>Apicomplexa</taxon>
        <taxon>Conoidasida</taxon>
        <taxon>Coccidia</taxon>
        <taxon>Eucoccidiorida</taxon>
        <taxon>Eimeriorina</taxon>
        <taxon>Eimeriidae</taxon>
        <taxon>Eimeria</taxon>
    </lineage>
</organism>
<reference evidence="2" key="1">
    <citation type="submission" date="2013-10" db="EMBL/GenBank/DDBJ databases">
        <title>Genomic analysis of the causative agents of coccidiosis in chickens.</title>
        <authorList>
            <person name="Reid A.J."/>
            <person name="Blake D."/>
            <person name="Billington K."/>
            <person name="Browne H."/>
            <person name="Dunn M."/>
            <person name="Hung S."/>
            <person name="Kawahara F."/>
            <person name="Miranda-Saavedra D."/>
            <person name="Mourier T."/>
            <person name="Nagra H."/>
            <person name="Otto T.D."/>
            <person name="Rawlings N."/>
            <person name="Sanchez A."/>
            <person name="Sanders M."/>
            <person name="Subramaniam C."/>
            <person name="Tay Y."/>
            <person name="Dear P."/>
            <person name="Doerig C."/>
            <person name="Gruber A."/>
            <person name="Parkinson J."/>
            <person name="Shirley M."/>
            <person name="Wan K.L."/>
            <person name="Berriman M."/>
            <person name="Tomley F."/>
            <person name="Pain A."/>
        </authorList>
    </citation>
    <scope>NUCLEOTIDE SEQUENCE [LARGE SCALE GENOMIC DNA]</scope>
    <source>
        <strain evidence="2">Houghton</strain>
    </source>
</reference>
<protein>
    <submittedName>
        <fullName evidence="2">Uncharacterized protein</fullName>
    </submittedName>
</protein>
<name>U6KY14_EIMTE</name>
<reference evidence="2" key="2">
    <citation type="submission" date="2013-10" db="EMBL/GenBank/DDBJ databases">
        <authorList>
            <person name="Aslett M."/>
        </authorList>
    </citation>
    <scope>NUCLEOTIDE SEQUENCE [LARGE SCALE GENOMIC DNA]</scope>
    <source>
        <strain evidence="2">Houghton</strain>
    </source>
</reference>
<gene>
    <name evidence="2" type="ORF">ETH_00028505</name>
</gene>
<dbReference type="Proteomes" id="UP000030747">
    <property type="component" value="Unassembled WGS sequence"/>
</dbReference>
<dbReference type="VEuPathDB" id="ToxoDB:ETH2_0313400"/>
<proteinExistence type="predicted"/>
<dbReference type="RefSeq" id="XP_013232588.1">
    <property type="nucleotide sequence ID" value="XM_013377134.1"/>
</dbReference>
<keyword evidence="3" id="KW-1185">Reference proteome</keyword>
<evidence type="ECO:0000256" key="1">
    <source>
        <dbReference type="SAM" id="MobiDB-lite"/>
    </source>
</evidence>
<dbReference type="VEuPathDB" id="ToxoDB:ETH_00028505"/>
<dbReference type="EMBL" id="HG675673">
    <property type="protein sequence ID" value="CDJ41838.1"/>
    <property type="molecule type" value="Genomic_DNA"/>
</dbReference>
<evidence type="ECO:0000313" key="2">
    <source>
        <dbReference type="EMBL" id="CDJ41838.1"/>
    </source>
</evidence>
<evidence type="ECO:0000313" key="3">
    <source>
        <dbReference type="Proteomes" id="UP000030747"/>
    </source>
</evidence>
<dbReference type="GeneID" id="25254794"/>
<dbReference type="AlphaFoldDB" id="U6KY14"/>
<accession>U6KY14</accession>
<feature type="region of interest" description="Disordered" evidence="1">
    <location>
        <begin position="1"/>
        <end position="30"/>
    </location>
</feature>